<dbReference type="SUPFAM" id="SSF46785">
    <property type="entry name" value="Winged helix' DNA-binding domain"/>
    <property type="match status" value="1"/>
</dbReference>
<name>A0A1G9Y215_9PSED</name>
<dbReference type="SUPFAM" id="SSF53850">
    <property type="entry name" value="Periplasmic binding protein-like II"/>
    <property type="match status" value="1"/>
</dbReference>
<dbReference type="InterPro" id="IPR005119">
    <property type="entry name" value="LysR_subst-bd"/>
</dbReference>
<evidence type="ECO:0000256" key="2">
    <source>
        <dbReference type="ARBA" id="ARBA00023015"/>
    </source>
</evidence>
<reference evidence="6 9" key="1">
    <citation type="submission" date="2015-01" db="EMBL/GenBank/DDBJ databases">
        <title>Genome Sequence of Pseudomonas antarctica CMS 35.</title>
        <authorList>
            <person name="Voget S."/>
            <person name="Chow J."/>
            <person name="Daniel R."/>
            <person name="Streit W."/>
        </authorList>
    </citation>
    <scope>NUCLEOTIDE SEQUENCE [LARGE SCALE GENOMIC DNA]</scope>
    <source>
        <strain evidence="6 9">CMS 35</strain>
    </source>
</reference>
<comment type="similarity">
    <text evidence="1">Belongs to the LysR transcriptional regulatory family.</text>
</comment>
<dbReference type="Pfam" id="PF00126">
    <property type="entry name" value="HTH_1"/>
    <property type="match status" value="1"/>
</dbReference>
<dbReference type="GO" id="GO:0043565">
    <property type="term" value="F:sequence-specific DNA binding"/>
    <property type="evidence" value="ECO:0007669"/>
    <property type="project" value="TreeGrafter"/>
</dbReference>
<dbReference type="InterPro" id="IPR036388">
    <property type="entry name" value="WH-like_DNA-bd_sf"/>
</dbReference>
<evidence type="ECO:0000313" key="7">
    <source>
        <dbReference type="EMBL" id="SDN03060.1"/>
    </source>
</evidence>
<dbReference type="Proteomes" id="UP000182470">
    <property type="component" value="Chromosome I"/>
</dbReference>
<feature type="domain" description="HTH lysR-type" evidence="5">
    <location>
        <begin position="70"/>
        <end position="105"/>
    </location>
</feature>
<evidence type="ECO:0000313" key="6">
    <source>
        <dbReference type="EMBL" id="KAF2410317.1"/>
    </source>
</evidence>
<accession>A0A1G9Y215</accession>
<organism evidence="7 8">
    <name type="scientific">Pseudomonas antarctica</name>
    <dbReference type="NCBI Taxonomy" id="219572"/>
    <lineage>
        <taxon>Bacteria</taxon>
        <taxon>Pseudomonadati</taxon>
        <taxon>Pseudomonadota</taxon>
        <taxon>Gammaproteobacteria</taxon>
        <taxon>Pseudomonadales</taxon>
        <taxon>Pseudomonadaceae</taxon>
        <taxon>Pseudomonas</taxon>
    </lineage>
</organism>
<dbReference type="Gene3D" id="1.10.10.10">
    <property type="entry name" value="Winged helix-like DNA-binding domain superfamily/Winged helix DNA-binding domain"/>
    <property type="match status" value="1"/>
</dbReference>
<gene>
    <name evidence="6" type="primary">pgrR_2</name>
    <name evidence="6" type="ORF">PSAN_27440</name>
    <name evidence="7" type="ORF">SAMN04490179_2147</name>
</gene>
<sequence length="344" mass="37915">MVELFFGGVGKAGVGTDTGVVDQKVEVILCENILEQRGDLTDESIEAAALADIQLQHGGAATRGFNLFNHRLGLPRSTVSEHVQALEELLGARLLQRTTRKVQATQDGRVLYERSKDVLAHMEELEGLFRQDEAQLSGRIRVDMPNVMARDLILPRLPEFMHAHPLIELEISTTDRQVDLLAEGFDCVLRVGAQPDQSVVARLLCSMAMINCVSAEYIQRYGRPETLADLAHHQLVHYVRPLGSRSAGFEYQHGNKVHRVPMAGRVTVNSADAYKSACLGGFGITQVPVLGIRDLLDSGELVAVLPDYPAPALDVSLLYAGQRHLPQRVRVFMDWLAATLQAQI</sequence>
<dbReference type="PANTHER" id="PTHR30537:SF72">
    <property type="entry name" value="LYSR FAMILY TRANSCRIPTIONAL REGULATOR"/>
    <property type="match status" value="1"/>
</dbReference>
<dbReference type="EMBL" id="JXDI01000001">
    <property type="protein sequence ID" value="KAF2410317.1"/>
    <property type="molecule type" value="Genomic_DNA"/>
</dbReference>
<evidence type="ECO:0000256" key="4">
    <source>
        <dbReference type="ARBA" id="ARBA00023163"/>
    </source>
</evidence>
<dbReference type="InterPro" id="IPR000847">
    <property type="entry name" value="LysR_HTH_N"/>
</dbReference>
<dbReference type="Gene3D" id="3.40.190.290">
    <property type="match status" value="1"/>
</dbReference>
<reference evidence="7 8" key="2">
    <citation type="submission" date="2016-10" db="EMBL/GenBank/DDBJ databases">
        <authorList>
            <person name="de Groot N.N."/>
        </authorList>
    </citation>
    <scope>NUCLEOTIDE SEQUENCE [LARGE SCALE GENOMIC DNA]</scope>
    <source>
        <strain evidence="7 8">BS2772</strain>
    </source>
</reference>
<dbReference type="Pfam" id="PF03466">
    <property type="entry name" value="LysR_substrate"/>
    <property type="match status" value="1"/>
</dbReference>
<dbReference type="EMBL" id="LT629704">
    <property type="protein sequence ID" value="SDN03060.1"/>
    <property type="molecule type" value="Genomic_DNA"/>
</dbReference>
<dbReference type="Proteomes" id="UP000748067">
    <property type="component" value="Unassembled WGS sequence"/>
</dbReference>
<evidence type="ECO:0000313" key="8">
    <source>
        <dbReference type="Proteomes" id="UP000182470"/>
    </source>
</evidence>
<keyword evidence="3 7" id="KW-0238">DNA-binding</keyword>
<dbReference type="InterPro" id="IPR036390">
    <property type="entry name" value="WH_DNA-bd_sf"/>
</dbReference>
<dbReference type="PANTHER" id="PTHR30537">
    <property type="entry name" value="HTH-TYPE TRANSCRIPTIONAL REGULATOR"/>
    <property type="match status" value="1"/>
</dbReference>
<proteinExistence type="inferred from homology"/>
<dbReference type="CDD" id="cd08472">
    <property type="entry name" value="PBP2_CrgA_like_3"/>
    <property type="match status" value="1"/>
</dbReference>
<keyword evidence="4" id="KW-0804">Transcription</keyword>
<dbReference type="GO" id="GO:0003700">
    <property type="term" value="F:DNA-binding transcription factor activity"/>
    <property type="evidence" value="ECO:0007669"/>
    <property type="project" value="InterPro"/>
</dbReference>
<dbReference type="PROSITE" id="PS50931">
    <property type="entry name" value="HTH_LYSR"/>
    <property type="match status" value="1"/>
</dbReference>
<keyword evidence="9" id="KW-1185">Reference proteome</keyword>
<protein>
    <submittedName>
        <fullName evidence="7">DNA-binding transcriptional regulator, LysR family</fullName>
    </submittedName>
    <submittedName>
        <fullName evidence="6">HTH-type transcriptional regulator PgrR</fullName>
    </submittedName>
</protein>
<dbReference type="AlphaFoldDB" id="A0A1G9Y215"/>
<evidence type="ECO:0000313" key="9">
    <source>
        <dbReference type="Proteomes" id="UP000748067"/>
    </source>
</evidence>
<evidence type="ECO:0000256" key="1">
    <source>
        <dbReference type="ARBA" id="ARBA00009437"/>
    </source>
</evidence>
<dbReference type="InterPro" id="IPR058163">
    <property type="entry name" value="LysR-type_TF_proteobact-type"/>
</dbReference>
<dbReference type="GO" id="GO:0006351">
    <property type="term" value="P:DNA-templated transcription"/>
    <property type="evidence" value="ECO:0007669"/>
    <property type="project" value="TreeGrafter"/>
</dbReference>
<evidence type="ECO:0000259" key="5">
    <source>
        <dbReference type="PROSITE" id="PS50931"/>
    </source>
</evidence>
<keyword evidence="2" id="KW-0805">Transcription regulation</keyword>
<evidence type="ECO:0000256" key="3">
    <source>
        <dbReference type="ARBA" id="ARBA00023125"/>
    </source>
</evidence>
<dbReference type="FunFam" id="3.40.190.290:FF:000001">
    <property type="entry name" value="Transcriptional regulator, LysR family"/>
    <property type="match status" value="1"/>
</dbReference>